<feature type="transmembrane region" description="Helical" evidence="7">
    <location>
        <begin position="137"/>
        <end position="165"/>
    </location>
</feature>
<evidence type="ECO:0000313" key="10">
    <source>
        <dbReference type="Proteomes" id="UP000886687"/>
    </source>
</evidence>
<evidence type="ECO:0000256" key="2">
    <source>
        <dbReference type="ARBA" id="ARBA00022475"/>
    </source>
</evidence>
<feature type="transmembrane region" description="Helical" evidence="7">
    <location>
        <begin position="47"/>
        <end position="66"/>
    </location>
</feature>
<evidence type="ECO:0000256" key="6">
    <source>
        <dbReference type="RuleBase" id="RU004057"/>
    </source>
</evidence>
<comment type="subcellular location">
    <subcellularLocation>
        <location evidence="1">Cell membrane</location>
        <topology evidence="1">Multi-pass membrane protein</topology>
    </subcellularLocation>
    <subcellularLocation>
        <location evidence="6">Membrane</location>
        <topology evidence="6">Multi-pass membrane protein</topology>
    </subcellularLocation>
</comment>
<keyword evidence="6" id="KW-0813">Transport</keyword>
<dbReference type="EMBL" id="JAEPDI010000006">
    <property type="protein sequence ID" value="MCG7939531.1"/>
    <property type="molecule type" value="Genomic_DNA"/>
</dbReference>
<evidence type="ECO:0000256" key="3">
    <source>
        <dbReference type="ARBA" id="ARBA00022692"/>
    </source>
</evidence>
<comment type="similarity">
    <text evidence="6">Belongs to the exbB/tolQ family.</text>
</comment>
<evidence type="ECO:0000259" key="8">
    <source>
        <dbReference type="Pfam" id="PF01618"/>
    </source>
</evidence>
<sequence length="236" mass="25424">MTAPIPAYSLLLRWLLLAGLILFGGWVSWDQGILQNILLSDPTRITLIIAVTFIAASGHCAFRSLYLSTEQEALQQIIQVLGLSDKPLNKGSNLLDGSLTGEFLRGLLQKTTEPEANRDAQLLAQVMAEQARGQHEAGWFVSGLLIKLGLLGTVIGFVLMLAPVAELESFDLADIQGLLQRMTGGMGVALNTTLLGLVCSMLLGLQYLMLDRAADRLVAAAVHLAETRLTVKSSVE</sequence>
<keyword evidence="5 7" id="KW-0472">Membrane</keyword>
<keyword evidence="3 7" id="KW-0812">Transmembrane</keyword>
<protein>
    <submittedName>
        <fullName evidence="9">MotA/TolQ/ExbB proton channel family protein</fullName>
    </submittedName>
</protein>
<comment type="caution">
    <text evidence="9">The sequence shown here is derived from an EMBL/GenBank/DDBJ whole genome shotgun (WGS) entry which is preliminary data.</text>
</comment>
<feature type="transmembrane region" description="Helical" evidence="7">
    <location>
        <begin position="7"/>
        <end position="27"/>
    </location>
</feature>
<organism evidence="9 10">
    <name type="scientific">Candidatus Thiodiazotropha lotti</name>
    <dbReference type="NCBI Taxonomy" id="2792787"/>
    <lineage>
        <taxon>Bacteria</taxon>
        <taxon>Pseudomonadati</taxon>
        <taxon>Pseudomonadota</taxon>
        <taxon>Gammaproteobacteria</taxon>
        <taxon>Chromatiales</taxon>
        <taxon>Sedimenticolaceae</taxon>
        <taxon>Candidatus Thiodiazotropha</taxon>
    </lineage>
</organism>
<dbReference type="AlphaFoldDB" id="A0A9E4K4L3"/>
<accession>A0A9E4K4L3</accession>
<dbReference type="InterPro" id="IPR002898">
    <property type="entry name" value="MotA_ExbB_proton_chnl"/>
</dbReference>
<feature type="domain" description="MotA/TolQ/ExbB proton channel" evidence="8">
    <location>
        <begin position="103"/>
        <end position="219"/>
    </location>
</feature>
<evidence type="ECO:0000256" key="1">
    <source>
        <dbReference type="ARBA" id="ARBA00004651"/>
    </source>
</evidence>
<proteinExistence type="inferred from homology"/>
<dbReference type="GO" id="GO:0005886">
    <property type="term" value="C:plasma membrane"/>
    <property type="evidence" value="ECO:0007669"/>
    <property type="project" value="UniProtKB-SubCell"/>
</dbReference>
<feature type="transmembrane region" description="Helical" evidence="7">
    <location>
        <begin position="185"/>
        <end position="208"/>
    </location>
</feature>
<dbReference type="Proteomes" id="UP000886687">
    <property type="component" value="Unassembled WGS sequence"/>
</dbReference>
<reference evidence="9" key="1">
    <citation type="journal article" date="2021" name="Proc. Natl. Acad. Sci. U.S.A.">
        <title>Global biogeography of chemosynthetic symbionts reveals both localized and globally distributed symbiont groups. .</title>
        <authorList>
            <person name="Osvatic J.T."/>
            <person name="Wilkins L.G.E."/>
            <person name="Leibrecht L."/>
            <person name="Leray M."/>
            <person name="Zauner S."/>
            <person name="Polzin J."/>
            <person name="Camacho Y."/>
            <person name="Gros O."/>
            <person name="van Gils J.A."/>
            <person name="Eisen J.A."/>
            <person name="Petersen J.M."/>
            <person name="Yuen B."/>
        </authorList>
    </citation>
    <scope>NUCLEOTIDE SEQUENCE</scope>
    <source>
        <strain evidence="9">MAGL173</strain>
    </source>
</reference>
<evidence type="ECO:0000256" key="7">
    <source>
        <dbReference type="SAM" id="Phobius"/>
    </source>
</evidence>
<evidence type="ECO:0000256" key="5">
    <source>
        <dbReference type="ARBA" id="ARBA00023136"/>
    </source>
</evidence>
<evidence type="ECO:0000256" key="4">
    <source>
        <dbReference type="ARBA" id="ARBA00022989"/>
    </source>
</evidence>
<dbReference type="GO" id="GO:0015031">
    <property type="term" value="P:protein transport"/>
    <property type="evidence" value="ECO:0007669"/>
    <property type="project" value="UniProtKB-KW"/>
</dbReference>
<gene>
    <name evidence="9" type="ORF">JAZ04_11860</name>
</gene>
<evidence type="ECO:0000313" key="9">
    <source>
        <dbReference type="EMBL" id="MCG7939531.1"/>
    </source>
</evidence>
<dbReference type="Pfam" id="PF01618">
    <property type="entry name" value="MotA_ExbB"/>
    <property type="match status" value="1"/>
</dbReference>
<keyword evidence="4 7" id="KW-1133">Transmembrane helix</keyword>
<name>A0A9E4K4L3_9GAMM</name>
<keyword evidence="6" id="KW-0653">Protein transport</keyword>
<keyword evidence="2" id="KW-1003">Cell membrane</keyword>